<feature type="region of interest" description="Disordered" evidence="11">
    <location>
        <begin position="1321"/>
        <end position="1359"/>
    </location>
</feature>
<dbReference type="GO" id="GO:0006629">
    <property type="term" value="P:lipid metabolic process"/>
    <property type="evidence" value="ECO:0007669"/>
    <property type="project" value="InterPro"/>
</dbReference>
<dbReference type="Gene3D" id="2.30.29.150">
    <property type="match status" value="1"/>
</dbReference>
<dbReference type="GO" id="GO:0006260">
    <property type="term" value="P:DNA replication"/>
    <property type="evidence" value="ECO:0007669"/>
    <property type="project" value="UniProtKB-KW"/>
</dbReference>
<dbReference type="Gene3D" id="3.40.350.10">
    <property type="entry name" value="Creatinase/prolidase N-terminal domain"/>
    <property type="match status" value="1"/>
</dbReference>
<dbReference type="SMART" id="SM01286">
    <property type="entry name" value="SPT16"/>
    <property type="match status" value="1"/>
</dbReference>
<dbReference type="Pfam" id="PF24824">
    <property type="entry name" value="PH_SPT16"/>
    <property type="match status" value="1"/>
</dbReference>
<dbReference type="GO" id="GO:0006368">
    <property type="term" value="P:transcription elongation by RNA polymerase II"/>
    <property type="evidence" value="ECO:0007669"/>
    <property type="project" value="TreeGrafter"/>
</dbReference>
<evidence type="ECO:0000313" key="15">
    <source>
        <dbReference type="EMBL" id="PNH06033.1"/>
    </source>
</evidence>
<dbReference type="EMBL" id="PGGS01000263">
    <property type="protein sequence ID" value="PNH06033.1"/>
    <property type="molecule type" value="Genomic_DNA"/>
</dbReference>
<proteinExistence type="inferred from homology"/>
<evidence type="ECO:0000256" key="8">
    <source>
        <dbReference type="ARBA" id="ARBA00023204"/>
    </source>
</evidence>
<dbReference type="OrthoDB" id="10251642at2759"/>
<keyword evidence="3 10" id="KW-0235">DNA replication</keyword>
<evidence type="ECO:0000256" key="2">
    <source>
        <dbReference type="ARBA" id="ARBA00022454"/>
    </source>
</evidence>
<keyword evidence="4 10" id="KW-0227">DNA damage</keyword>
<keyword evidence="16" id="KW-1185">Reference proteome</keyword>
<dbReference type="Proteomes" id="UP000236333">
    <property type="component" value="Unassembled WGS sequence"/>
</dbReference>
<dbReference type="Gene3D" id="2.30.29.210">
    <property type="entry name" value="FACT complex subunit Spt16p/Cdc68p"/>
    <property type="match status" value="1"/>
</dbReference>
<feature type="region of interest" description="Disordered" evidence="11">
    <location>
        <begin position="453"/>
        <end position="478"/>
    </location>
</feature>
<comment type="caution">
    <text evidence="15">The sequence shown here is derived from an EMBL/GenBank/DDBJ whole genome shotgun (WGS) entry which is preliminary data.</text>
</comment>
<dbReference type="PANTHER" id="PTHR13980">
    <property type="entry name" value="CDC68 RELATED"/>
    <property type="match status" value="1"/>
</dbReference>
<feature type="compositionally biased region" description="Acidic residues" evidence="11">
    <location>
        <begin position="975"/>
        <end position="1021"/>
    </location>
</feature>
<dbReference type="Pfam" id="PF00557">
    <property type="entry name" value="Peptidase_M24"/>
    <property type="match status" value="1"/>
</dbReference>
<protein>
    <recommendedName>
        <fullName evidence="10">FACT complex subunit</fullName>
    </recommendedName>
</protein>
<dbReference type="SMART" id="SM01287">
    <property type="entry name" value="Rtt106"/>
    <property type="match status" value="1"/>
</dbReference>
<dbReference type="GO" id="GO:0035101">
    <property type="term" value="C:FACT complex"/>
    <property type="evidence" value="ECO:0007669"/>
    <property type="project" value="UniProtKB-UniRule"/>
</dbReference>
<dbReference type="InterPro" id="IPR056595">
    <property type="entry name" value="Fact-SPT16_PH"/>
</dbReference>
<dbReference type="SUPFAM" id="SSF55920">
    <property type="entry name" value="Creatinase/aminopeptidase"/>
    <property type="match status" value="1"/>
</dbReference>
<keyword evidence="2 10" id="KW-0158">Chromosome</keyword>
<sequence>MADVSIDAQQCCKRLKRLYECWTTQQDGVWSGANVLAVAVGGPSEDLRYLKSNSLHLWLFGYELPETVMLFTSTKILVLTSQKKATLLQPVVDACAKGEAGEVRMELLVKPKADDGAGLCAQLLDAARAASPSPVIGHLPKDKHTGKLMDVWNSALADSGLEAIDVNGGMADLLACKDTTEALNVKKAALLAAKAMQNWVVPKVEDVVDSGKKMKHSKLSEMCEEAITDPSKVQVKLKSENCDIAYPPSFQSGGTYDLRVSAPSNDMALHDDGVIVVSLGTRYASYCANISRSYIINPSKEQTAQYTALLAAQEAAIAALKPGAPLTAAGEAVITALKAQGQEAMIPHLSRNVGFGMGLEFREGSHVLPLPGSNKAATAGEDGAPRVRAGMVFNVCLGASGLTNPAAEDPKARNYALQIADTVIVVDGAKPNEVATASAPKNYDKVTYTIQEDEEGGGADGRLEDVTNGAGPSRGAANAAMAAMGLKKTLRSDDPTFKSTEQIRKEKQEELLKRKNEETLTRLTAQHGGAGGPGGAGAVGRRISETHAYRGVTDMPVARDLRVQVDGKAEAVLLPIYGVLVPFHITTIRNVTTTNDAGGDAALVRVTFNLGPSYEPNQRFPNSVFLKELSFRSSDVKHANKVALDIKLLRSSIAQRDKERAERATLVAQEKLIRGKKIFKLPDLWMRPAFPGKGRKVPGALEAHANGFRYQTPKGEILDVMYRNIKHALFQPAENEMITILHMHLHNPIMVGNKKTKDVQFYTEVMDVVQTLDGGGRRNMYDPDELEDEQRERERRNKINGEFQQFVKRVQEMWGKDCPDLGLEWDIPFRELGFSGVPFRSTVFLMPSVNCLVELTEMPFTVTTLADIEIVNLERVGFNLKNFDMAIVFKDFTRDVLRIDAIPSKSLEGIKGWLTDMGIKYYESKLNLQWKPILKNILADPVGFVAQGGWEFLDMEKSDDDDDEAEASEEYAPSDGEDEEEDDDNSESEDDSDDASLDAEEDHDDAGEDESEGLDWDELEEEARNADKAKTYSDESDGERGGAKKRKAGSGSMGILDELAKRRHGLVEDAKMAAQLAVSRAFEFVRTAIRTVFLLPSRESLAARQGFGPVPNSPSPSQRRAAPAGPADGGGGGAAPQTADGSAAVPGPGGGGPRGSHRPQLQRSKSAHVNIVDAPSDALSVIRAAGYPHELHTITTADGYVLRLERIPRVGARDVAFFMHGVLDTSMAWVSGGVTGSQAFAAWEAGLDVWLGNSRGNAPRQHQDPARRGARYWQYSNNHMGMYDVAAQLDHVHNVKCAELGAGTVTLDLDHLGPLAGSFLGGRSGKGGRGSSVGPDAAGEGPPGRGSPRDGLRGAGRSASLGHALSSHGLLSPAASCDGSDLSDGAELGPQPQEEGARGCVSGGSMLPLSEPGAASGPEPWQPAERGAAAAAPAAAGQAAGAPYKLRCVAHSLGGMSVLIHLVNRLREGRPHHISRLVLLTPAGFHKHFPTAAKPIAWALPTIARVLRALFGRSFSFPFYIPTSLGRALTFKLLLSASRIPGLGELLRVAFKAMLDGDTSQWDRALQMPHYNTQDMPAISLDQVLHLIQLVSADSFRLYDYGSPAANAAHYGSRTPPSVSAEYWRLDLPVHLVAGRRDGIIPPPNIRQHLDAMRAQGVAVSYREFDFGHLDFTFGVKEELRMYLSKLLRLPK</sequence>
<dbReference type="InterPro" id="IPR048969">
    <property type="entry name" value="FACT_SPT16_C"/>
</dbReference>
<dbReference type="FunFam" id="2.30.29.150:FF:000004">
    <property type="entry name" value="FACT complex subunit SPT16"/>
    <property type="match status" value="1"/>
</dbReference>
<dbReference type="SMART" id="SM01285">
    <property type="entry name" value="FACT-Spt16_Nlob"/>
    <property type="match status" value="1"/>
</dbReference>
<feature type="domain" description="Histone chaperone RTT106/FACT complex subunit SPT16-like middle" evidence="14">
    <location>
        <begin position="834"/>
        <end position="924"/>
    </location>
</feature>
<feature type="compositionally biased region" description="Basic and acidic residues" evidence="11">
    <location>
        <begin position="1022"/>
        <end position="1042"/>
    </location>
</feature>
<evidence type="ECO:0000256" key="4">
    <source>
        <dbReference type="ARBA" id="ARBA00022763"/>
    </source>
</evidence>
<dbReference type="GO" id="GO:0006281">
    <property type="term" value="P:DNA repair"/>
    <property type="evidence" value="ECO:0007669"/>
    <property type="project" value="UniProtKB-UniRule"/>
</dbReference>
<reference evidence="15 16" key="1">
    <citation type="journal article" date="2017" name="Mol. Biol. Evol.">
        <title>The 4-celled Tetrabaena socialis nuclear genome reveals the essential components for genetic control of cell number at the origin of multicellularity in the volvocine lineage.</title>
        <authorList>
            <person name="Featherston J."/>
            <person name="Arakaki Y."/>
            <person name="Hanschen E.R."/>
            <person name="Ferris P.J."/>
            <person name="Michod R.E."/>
            <person name="Olson B.J.S.C."/>
            <person name="Nozaki H."/>
            <person name="Durand P.M."/>
        </authorList>
    </citation>
    <scope>NUCLEOTIDE SEQUENCE [LARGE SCALE GENOMIC DNA]</scope>
    <source>
        <strain evidence="15 16">NIES-571</strain>
    </source>
</reference>
<feature type="compositionally biased region" description="Acidic residues" evidence="11">
    <location>
        <begin position="957"/>
        <end position="969"/>
    </location>
</feature>
<comment type="subcellular location">
    <subcellularLocation>
        <location evidence="10">Nucleus</location>
    </subcellularLocation>
    <subcellularLocation>
        <location evidence="10">Chromosome</location>
    </subcellularLocation>
</comment>
<evidence type="ECO:0000256" key="3">
    <source>
        <dbReference type="ARBA" id="ARBA00022705"/>
    </source>
</evidence>
<feature type="compositionally biased region" description="Low complexity" evidence="11">
    <location>
        <begin position="468"/>
        <end position="478"/>
    </location>
</feature>
<comment type="subunit">
    <text evidence="10">Component of the FACT complex.</text>
</comment>
<feature type="region of interest" description="Disordered" evidence="11">
    <location>
        <begin position="955"/>
        <end position="1050"/>
    </location>
</feature>
<name>A0A2J8A0H4_9CHLO</name>
<evidence type="ECO:0000259" key="14">
    <source>
        <dbReference type="SMART" id="SM01287"/>
    </source>
</evidence>
<dbReference type="GO" id="GO:0031491">
    <property type="term" value="F:nucleosome binding"/>
    <property type="evidence" value="ECO:0007669"/>
    <property type="project" value="TreeGrafter"/>
</dbReference>
<keyword evidence="6" id="KW-0175">Coiled coil</keyword>
<dbReference type="FunFam" id="2.30.29.30:FF:000017">
    <property type="entry name" value="FACT complex subunit SPT16"/>
    <property type="match status" value="1"/>
</dbReference>
<evidence type="ECO:0000256" key="5">
    <source>
        <dbReference type="ARBA" id="ARBA00023015"/>
    </source>
</evidence>
<dbReference type="InterPro" id="IPR006693">
    <property type="entry name" value="AB_hydrolase_lipase"/>
</dbReference>
<dbReference type="Gene3D" id="2.30.29.30">
    <property type="entry name" value="Pleckstrin-homology domain (PH domain)/Phosphotyrosine-binding domain (PTB)"/>
    <property type="match status" value="1"/>
</dbReference>
<keyword evidence="9 10" id="KW-0539">Nucleus</keyword>
<evidence type="ECO:0000256" key="10">
    <source>
        <dbReference type="RuleBase" id="RU367052"/>
    </source>
</evidence>
<dbReference type="InterPro" id="IPR029058">
    <property type="entry name" value="AB_hydrolase_fold"/>
</dbReference>
<dbReference type="Pfam" id="PF21091">
    <property type="entry name" value="SPT16_C"/>
    <property type="match status" value="1"/>
</dbReference>
<keyword evidence="8 10" id="KW-0234">DNA repair</keyword>
<dbReference type="InterPro" id="IPR029149">
    <property type="entry name" value="Creatin/AminoP/Spt16_N"/>
</dbReference>
<dbReference type="Pfam" id="PF08644">
    <property type="entry name" value="SPT16"/>
    <property type="match status" value="1"/>
</dbReference>
<dbReference type="Pfam" id="PF04083">
    <property type="entry name" value="Abhydro_lipase"/>
    <property type="match status" value="1"/>
</dbReference>
<evidence type="ECO:0000256" key="6">
    <source>
        <dbReference type="ARBA" id="ARBA00023054"/>
    </source>
</evidence>
<dbReference type="InterPro" id="IPR036005">
    <property type="entry name" value="Creatinase/aminopeptidase-like"/>
</dbReference>
<dbReference type="FunFam" id="3.90.230.10:FF:000005">
    <property type="entry name" value="FACT complex subunit spt16"/>
    <property type="match status" value="1"/>
</dbReference>
<evidence type="ECO:0000313" key="16">
    <source>
        <dbReference type="Proteomes" id="UP000236333"/>
    </source>
</evidence>
<organism evidence="15 16">
    <name type="scientific">Tetrabaena socialis</name>
    <dbReference type="NCBI Taxonomy" id="47790"/>
    <lineage>
        <taxon>Eukaryota</taxon>
        <taxon>Viridiplantae</taxon>
        <taxon>Chlorophyta</taxon>
        <taxon>core chlorophytes</taxon>
        <taxon>Chlorophyceae</taxon>
        <taxon>CS clade</taxon>
        <taxon>Chlamydomonadales</taxon>
        <taxon>Tetrabaenaceae</taxon>
        <taxon>Tetrabaena</taxon>
    </lineage>
</organism>
<accession>A0A2J8A0H4</accession>
<dbReference type="InterPro" id="IPR040258">
    <property type="entry name" value="Spt16"/>
</dbReference>
<dbReference type="InterPro" id="IPR011993">
    <property type="entry name" value="PH-like_dom_sf"/>
</dbReference>
<evidence type="ECO:0000259" key="12">
    <source>
        <dbReference type="SMART" id="SM01285"/>
    </source>
</evidence>
<evidence type="ECO:0000256" key="9">
    <source>
        <dbReference type="ARBA" id="ARBA00023242"/>
    </source>
</evidence>
<evidence type="ECO:0000256" key="7">
    <source>
        <dbReference type="ARBA" id="ARBA00023163"/>
    </source>
</evidence>
<gene>
    <name evidence="15" type="ORF">TSOC_007633</name>
</gene>
<dbReference type="Gene3D" id="3.40.50.1820">
    <property type="entry name" value="alpha/beta hydrolase"/>
    <property type="match status" value="2"/>
</dbReference>
<keyword evidence="5 10" id="KW-0805">Transcription regulation</keyword>
<feature type="domain" description="FACT complex subunit SPT16 middle" evidence="13">
    <location>
        <begin position="563"/>
        <end position="710"/>
    </location>
</feature>
<dbReference type="FunFam" id="3.40.350.10:FF:000006">
    <property type="entry name" value="FACT complex subunit SPT16"/>
    <property type="match status" value="1"/>
</dbReference>
<dbReference type="Pfam" id="PF08512">
    <property type="entry name" value="Rttp106-like_middle"/>
    <property type="match status" value="1"/>
</dbReference>
<dbReference type="Gene3D" id="3.90.230.10">
    <property type="entry name" value="Creatinase/methionine aminopeptidase superfamily"/>
    <property type="match status" value="1"/>
</dbReference>
<feature type="region of interest" description="Disordered" evidence="11">
    <location>
        <begin position="1376"/>
        <end position="1429"/>
    </location>
</feature>
<dbReference type="Pfam" id="PF14826">
    <property type="entry name" value="FACT-Spt16_Nlob"/>
    <property type="match status" value="1"/>
</dbReference>
<keyword evidence="7 10" id="KW-0804">Transcription</keyword>
<dbReference type="InterPro" id="IPR029148">
    <property type="entry name" value="FACT-SPT16_Nlobe"/>
</dbReference>
<evidence type="ECO:0000256" key="1">
    <source>
        <dbReference type="ARBA" id="ARBA00010779"/>
    </source>
</evidence>
<comment type="similarity">
    <text evidence="1 10">Belongs to the peptidase M24 family. SPT16 subfamily.</text>
</comment>
<feature type="region of interest" description="Disordered" evidence="11">
    <location>
        <begin position="1105"/>
        <end position="1166"/>
    </location>
</feature>
<feature type="domain" description="FACT complex subunit SPT16 N-terminal lobe" evidence="12">
    <location>
        <begin position="6"/>
        <end position="170"/>
    </location>
</feature>
<dbReference type="PANTHER" id="PTHR13980:SF15">
    <property type="entry name" value="FACT COMPLEX SUBUNIT SPT16"/>
    <property type="match status" value="1"/>
</dbReference>
<feature type="compositionally biased region" description="Gly residues" evidence="11">
    <location>
        <begin position="1321"/>
        <end position="1331"/>
    </location>
</feature>
<evidence type="ECO:0000259" key="13">
    <source>
        <dbReference type="SMART" id="SM01286"/>
    </source>
</evidence>
<dbReference type="InterPro" id="IPR000994">
    <property type="entry name" value="Pept_M24"/>
</dbReference>
<dbReference type="InterPro" id="IPR013953">
    <property type="entry name" value="FACT_SPT16_M"/>
</dbReference>
<dbReference type="InterPro" id="IPR013719">
    <property type="entry name" value="RTT106/SPT16-like_middle_dom"/>
</dbReference>
<comment type="function">
    <text evidence="10">Component of the FACT complex, a general chromatin factor that acts to reorganize nucleosomes. The FACT complex is involved in multiple processes that require DNA as a template such as mRNA elongation, DNA replication and DNA repair. During transcription elongation the FACT complex acts as a histone chaperone that both destabilizes and restores nucleosomal structure. It facilitates the passage of RNA polymerase II and transcription by promoting the dissociation of one histone H2A-H2B dimer from the nucleosome, then subsequently promotes the reestablishment of the nucleosome following the passage of RNA polymerase II.</text>
</comment>
<dbReference type="SUPFAM" id="SSF53474">
    <property type="entry name" value="alpha/beta-Hydrolases"/>
    <property type="match status" value="2"/>
</dbReference>
<evidence type="ECO:0000256" key="11">
    <source>
        <dbReference type="SAM" id="MobiDB-lite"/>
    </source>
</evidence>